<dbReference type="PROSITE" id="PS50236">
    <property type="entry name" value="CHCR"/>
    <property type="match status" value="1"/>
</dbReference>
<evidence type="ECO:0000259" key="12">
    <source>
        <dbReference type="PROSITE" id="PS50089"/>
    </source>
</evidence>
<dbReference type="Pfam" id="PF23356">
    <property type="entry name" value="TPR_PEP5_VPS11"/>
    <property type="match status" value="2"/>
</dbReference>
<dbReference type="HOGENOM" id="CLU_001287_0_0_1"/>
<dbReference type="FunFam" id="3.30.40.10:FF:001145">
    <property type="entry name" value="E3 ubiquitin-protein ligase PEP5"/>
    <property type="match status" value="1"/>
</dbReference>
<dbReference type="Gene3D" id="3.30.40.10">
    <property type="entry name" value="Zinc/RING finger domain, C3HC4 (zinc finger)"/>
    <property type="match status" value="1"/>
</dbReference>
<keyword evidence="9" id="KW-0808">Transferase</keyword>
<dbReference type="InterPro" id="IPR016024">
    <property type="entry name" value="ARM-type_fold"/>
</dbReference>
<dbReference type="Gene3D" id="1.25.40.10">
    <property type="entry name" value="Tetratricopeptide repeat domain"/>
    <property type="match status" value="1"/>
</dbReference>
<comment type="subunit">
    <text evidence="9">Component of the homotypic vacuole fusion and vacuole protein sorting (HOPS) complex. Component of the class C core vacuole/endosome tethering (CORVET) complex.</text>
</comment>
<evidence type="ECO:0000256" key="3">
    <source>
        <dbReference type="ARBA" id="ARBA00022723"/>
    </source>
</evidence>
<dbReference type="InterPro" id="IPR000547">
    <property type="entry name" value="Clathrin_H-chain/VPS_repeat"/>
</dbReference>
<dbReference type="FunFam" id="2.130.10.10:FF:002146">
    <property type="entry name" value="E3 ubiquitin-protein ligase PEP5"/>
    <property type="match status" value="1"/>
</dbReference>
<dbReference type="SUPFAM" id="SSF50978">
    <property type="entry name" value="WD40 repeat-like"/>
    <property type="match status" value="1"/>
</dbReference>
<dbReference type="GO" id="GO:0061630">
    <property type="term" value="F:ubiquitin protein ligase activity"/>
    <property type="evidence" value="ECO:0007669"/>
    <property type="project" value="UniProtKB-EC"/>
</dbReference>
<keyword evidence="4 10" id="KW-0863">Zinc-finger</keyword>
<keyword evidence="2 9" id="KW-0813">Transport</keyword>
<dbReference type="AlphaFoldDB" id="Q0UMU2"/>
<dbReference type="GO" id="GO:0006904">
    <property type="term" value="P:vesicle docking involved in exocytosis"/>
    <property type="evidence" value="ECO:0000318"/>
    <property type="project" value="GO_Central"/>
</dbReference>
<dbReference type="GO" id="GO:0030674">
    <property type="term" value="F:protein-macromolecule adaptor activity"/>
    <property type="evidence" value="ECO:0000318"/>
    <property type="project" value="GO_Central"/>
</dbReference>
<dbReference type="PANTHER" id="PTHR23323">
    <property type="entry name" value="VACUOLAR PROTEIN SORTING-ASSOCIATED PROTEIN"/>
    <property type="match status" value="1"/>
</dbReference>
<evidence type="ECO:0000256" key="2">
    <source>
        <dbReference type="ARBA" id="ARBA00022448"/>
    </source>
</evidence>
<comment type="catalytic activity">
    <reaction evidence="9">
        <text>S-ubiquitinyl-[E2 ubiquitin-conjugating enzyme]-L-cysteine + [acceptor protein]-L-lysine = [E2 ubiquitin-conjugating enzyme]-L-cysteine + N(6)-ubiquitinyl-[acceptor protein]-L-lysine.</text>
        <dbReference type="EC" id="2.3.2.27"/>
    </reaction>
</comment>
<evidence type="ECO:0000313" key="14">
    <source>
        <dbReference type="Proteomes" id="UP000001055"/>
    </source>
</evidence>
<dbReference type="InterPro" id="IPR057307">
    <property type="entry name" value="PEP5_VPS11_N"/>
</dbReference>
<dbReference type="EC" id="2.3.2.27" evidence="9"/>
<evidence type="ECO:0000256" key="10">
    <source>
        <dbReference type="PROSITE-ProRule" id="PRU00175"/>
    </source>
</evidence>
<keyword evidence="5" id="KW-0862">Zinc</keyword>
<accession>Q0UMU2</accession>
<keyword evidence="6 9" id="KW-0653">Protein transport</keyword>
<dbReference type="EMBL" id="CH445334">
    <property type="protein sequence ID" value="EAT85573.2"/>
    <property type="molecule type" value="Genomic_DNA"/>
</dbReference>
<dbReference type="GO" id="GO:0007033">
    <property type="term" value="P:vacuole organization"/>
    <property type="evidence" value="ECO:0000318"/>
    <property type="project" value="GO_Central"/>
</dbReference>
<dbReference type="Pfam" id="PF13923">
    <property type="entry name" value="zf-C3HC4_2"/>
    <property type="match status" value="1"/>
</dbReference>
<evidence type="ECO:0000313" key="13">
    <source>
        <dbReference type="EMBL" id="EAT85573.2"/>
    </source>
</evidence>
<evidence type="ECO:0000256" key="1">
    <source>
        <dbReference type="ARBA" id="ARBA00007070"/>
    </source>
</evidence>
<keyword evidence="3" id="KW-0479">Metal-binding</keyword>
<dbReference type="GO" id="GO:0000329">
    <property type="term" value="C:fungal-type vacuole membrane"/>
    <property type="evidence" value="ECO:0007669"/>
    <property type="project" value="UniProtKB-UniRule"/>
</dbReference>
<organism evidence="13 14">
    <name type="scientific">Phaeosphaeria nodorum (strain SN15 / ATCC MYA-4574 / FGSC 10173)</name>
    <name type="common">Glume blotch fungus</name>
    <name type="synonym">Parastagonospora nodorum</name>
    <dbReference type="NCBI Taxonomy" id="321614"/>
    <lineage>
        <taxon>Eukaryota</taxon>
        <taxon>Fungi</taxon>
        <taxon>Dikarya</taxon>
        <taxon>Ascomycota</taxon>
        <taxon>Pezizomycotina</taxon>
        <taxon>Dothideomycetes</taxon>
        <taxon>Pleosporomycetidae</taxon>
        <taxon>Pleosporales</taxon>
        <taxon>Pleosporineae</taxon>
        <taxon>Phaeosphaeriaceae</taxon>
        <taxon>Parastagonospora</taxon>
    </lineage>
</organism>
<dbReference type="PANTHER" id="PTHR23323:SF24">
    <property type="entry name" value="VACUOLAR PROTEIN SORTING-ASSOCIATED PROTEIN 11 HOMOLOG"/>
    <property type="match status" value="1"/>
</dbReference>
<comment type="similarity">
    <text evidence="1 9">Belongs to the VPS11 family.</text>
</comment>
<dbReference type="InterPro" id="IPR011990">
    <property type="entry name" value="TPR-like_helical_dom_sf"/>
</dbReference>
<dbReference type="FunFam" id="1.25.40.10:FF:000440">
    <property type="entry name" value="E3 ubiquitin-protein ligase PEP5"/>
    <property type="match status" value="1"/>
</dbReference>
<dbReference type="Proteomes" id="UP000001055">
    <property type="component" value="Unassembled WGS sequence"/>
</dbReference>
<dbReference type="InParanoid" id="Q0UMU2"/>
<dbReference type="GeneID" id="5974173"/>
<dbReference type="Gene3D" id="2.130.10.10">
    <property type="entry name" value="YVTN repeat-like/Quinoprotein amine dehydrogenase"/>
    <property type="match status" value="1"/>
</dbReference>
<evidence type="ECO:0000256" key="8">
    <source>
        <dbReference type="ARBA" id="ARBA00029433"/>
    </source>
</evidence>
<sequence length="991" mass="111042">MAKLTREQWQFKFFDVAQVKLPDEESSFLSEVCHCLSGSESIFFGSADGIVRIVSQAFKVVRAFKAHDTGAINYMKQIEGTSLLVTIAEDLSDEPVLKVWALDKLEKKTGIPRCQSTLTIHNGRKQFPISAFAALDDLSQLAVGFANGAVTVVRGDLIHDRGARQRTVFESEEPITGIEFREGSITTLYIATTNRIMTLVISGRGQGQPAKSLDEYGCGVDCMAVDKTTREVVVGRSDAIYYYGQHGRGPPYTYEGEKKKVSVYKDYVVIVAPPKSNAMPRSNPLRAFGIGATDDVFNTSSFTLLNTELRFVAHQEQLTSQVKAVISEWGDLFVFTMDGKIFRYHEKPFAQKLDILYQRNLYVLAINLAQKAGLDAAQQNVILRKFGDHLYSKQDYDTAMQQYLKAIDNTEPSQVIRKFLDTQRIHNLIEYLEELHDHHKATSDHTTLLLNCYAKLKDVEKLEEFIKSPDDLKFDLDTAISMCRQGGYYDQAAYLARKHGEHELVVDVLIEDSKRYAEALAYIWRLEPEVAYFNLMKYATVLLQHTAKDTTQLFIDYYTGNFCPKKDAIVIPNAPATPGGIGMGLGVASSAVQNLAALLPLPYMNTSSVASTPLSEQKSTMSQAQIVETTTDEPAPEYTVPKPRTAFSAFVDHSQEFIVFLEACIASENLREDDKVDLYTTLFEMYLHTASSKKDGERQEWENKAKKLVEGRDIPIDTSNVLLLSHLSNFRDGAILVREQQGLHFDIFRSYTAANDTQGAIRALRKYGPEEPALYPAALAYFTSSPDVLAEAGDELDSVLKKIDEDGLMAPLQVIQTLSTNGVATMGMIKSYLSTTIERERSEIASNRRTIETFRSDTETKKNELQKLNTKPEVFQASRCQVCMKTLELPVVHFLCKHSYHRSCLSTDEDVEDAEVECPVCSGQNATVKAIRRAQIESAERHDLFQDALKRGRDGFAVISEWFGRRCYGCSKCGLEQSMSTKLSCCLPLLP</sequence>
<name>Q0UMU2_PHANO</name>
<dbReference type="GO" id="GO:0048284">
    <property type="term" value="P:organelle fusion"/>
    <property type="evidence" value="ECO:0000318"/>
    <property type="project" value="GO_Central"/>
</dbReference>
<feature type="repeat" description="CHCR" evidence="11">
    <location>
        <begin position="403"/>
        <end position="551"/>
    </location>
</feature>
<dbReference type="GO" id="GO:0033263">
    <property type="term" value="C:CORVET complex"/>
    <property type="evidence" value="ECO:0007669"/>
    <property type="project" value="UniProtKB-UniRule"/>
</dbReference>
<comment type="subcellular location">
    <subcellularLocation>
        <location evidence="8">Endomembrane system</location>
        <topology evidence="8">Peripheral membrane protein</topology>
        <orientation evidence="8">Cytoplasmic side</orientation>
    </subcellularLocation>
    <subcellularLocation>
        <location evidence="9">Vacuole membrane</location>
        <topology evidence="9">Peripheral membrane protein</topology>
        <orientation evidence="9">Cytoplasmic side</orientation>
    </subcellularLocation>
</comment>
<dbReference type="CDD" id="cd16688">
    <property type="entry name" value="RING-H2_Vps11"/>
    <property type="match status" value="1"/>
</dbReference>
<evidence type="ECO:0000256" key="4">
    <source>
        <dbReference type="ARBA" id="ARBA00022771"/>
    </source>
</evidence>
<feature type="domain" description="RING-type" evidence="12">
    <location>
        <begin position="880"/>
        <end position="922"/>
    </location>
</feature>
<evidence type="ECO:0000256" key="7">
    <source>
        <dbReference type="ARBA" id="ARBA00023136"/>
    </source>
</evidence>
<dbReference type="InterPro" id="IPR036322">
    <property type="entry name" value="WD40_repeat_dom_sf"/>
</dbReference>
<dbReference type="VEuPathDB" id="FungiDB:JI435_069220"/>
<protein>
    <recommendedName>
        <fullName evidence="9">E3 ubiquitin-protein ligase PEP5</fullName>
        <ecNumber evidence="9">2.3.2.27</ecNumber>
    </recommendedName>
</protein>
<dbReference type="GO" id="GO:0007032">
    <property type="term" value="P:endosome organization"/>
    <property type="evidence" value="ECO:0000318"/>
    <property type="project" value="GO_Central"/>
</dbReference>
<dbReference type="SUPFAM" id="SSF48371">
    <property type="entry name" value="ARM repeat"/>
    <property type="match status" value="1"/>
</dbReference>
<dbReference type="KEGG" id="pno:SNOG_06922"/>
<dbReference type="PROSITE" id="PS50089">
    <property type="entry name" value="ZF_RING_2"/>
    <property type="match status" value="1"/>
</dbReference>
<evidence type="ECO:0000256" key="5">
    <source>
        <dbReference type="ARBA" id="ARBA00022833"/>
    </source>
</evidence>
<dbReference type="eggNOG" id="KOG2114">
    <property type="taxonomic scope" value="Eukaryota"/>
</dbReference>
<dbReference type="PIRSF" id="PIRSF007860">
    <property type="entry name" value="VPS11"/>
    <property type="match status" value="1"/>
</dbReference>
<dbReference type="InterPro" id="IPR024763">
    <property type="entry name" value="VPS11_C"/>
</dbReference>
<proteinExistence type="inferred from homology"/>
<dbReference type="InterPro" id="IPR057308">
    <property type="entry name" value="CHCR_PEP5_VPS11"/>
</dbReference>
<dbReference type="GO" id="GO:0008270">
    <property type="term" value="F:zinc ion binding"/>
    <property type="evidence" value="ECO:0007669"/>
    <property type="project" value="UniProtKB-KW"/>
</dbReference>
<dbReference type="InterPro" id="IPR001841">
    <property type="entry name" value="Znf_RING"/>
</dbReference>
<dbReference type="RefSeq" id="XP_001797283.1">
    <property type="nucleotide sequence ID" value="XM_001797231.1"/>
</dbReference>
<dbReference type="GO" id="GO:0006886">
    <property type="term" value="P:intracellular protein transport"/>
    <property type="evidence" value="ECO:0007669"/>
    <property type="project" value="UniProtKB-UniRule"/>
</dbReference>
<keyword evidence="9" id="KW-0833">Ubl conjugation pathway</keyword>
<dbReference type="FunCoup" id="Q0UMU2">
    <property type="interactions" value="546"/>
</dbReference>
<dbReference type="InterPro" id="IPR015943">
    <property type="entry name" value="WD40/YVTN_repeat-like_dom_sf"/>
</dbReference>
<evidence type="ECO:0000256" key="11">
    <source>
        <dbReference type="PROSITE-ProRule" id="PRU01006"/>
    </source>
</evidence>
<dbReference type="InterPro" id="IPR016528">
    <property type="entry name" value="VPS11"/>
</dbReference>
<dbReference type="InterPro" id="IPR013083">
    <property type="entry name" value="Znf_RING/FYVE/PHD"/>
</dbReference>
<gene>
    <name evidence="13" type="ORF">SNOG_06922</name>
</gene>
<keyword evidence="9" id="KW-0926">Vacuole</keyword>
<dbReference type="Pfam" id="PF12451">
    <property type="entry name" value="VPS11_C"/>
    <property type="match status" value="1"/>
</dbReference>
<dbReference type="GO" id="GO:0005768">
    <property type="term" value="C:endosome"/>
    <property type="evidence" value="ECO:0000318"/>
    <property type="project" value="GO_Central"/>
</dbReference>
<dbReference type="SUPFAM" id="SSF57850">
    <property type="entry name" value="RING/U-box"/>
    <property type="match status" value="1"/>
</dbReference>
<keyword evidence="7 9" id="KW-0472">Membrane</keyword>
<dbReference type="STRING" id="321614.Q0UMU2"/>
<dbReference type="Pfam" id="PF23341">
    <property type="entry name" value="PEP5_VPS11_N"/>
    <property type="match status" value="1"/>
</dbReference>
<dbReference type="SMART" id="SM00184">
    <property type="entry name" value="RING"/>
    <property type="match status" value="1"/>
</dbReference>
<evidence type="ECO:0000256" key="6">
    <source>
        <dbReference type="ARBA" id="ARBA00022927"/>
    </source>
</evidence>
<reference evidence="14" key="1">
    <citation type="journal article" date="2007" name="Plant Cell">
        <title>Dothideomycete-plant interactions illuminated by genome sequencing and EST analysis of the wheat pathogen Stagonospora nodorum.</title>
        <authorList>
            <person name="Hane J.K."/>
            <person name="Lowe R.G."/>
            <person name="Solomon P.S."/>
            <person name="Tan K.C."/>
            <person name="Schoch C.L."/>
            <person name="Spatafora J.W."/>
            <person name="Crous P.W."/>
            <person name="Kodira C."/>
            <person name="Birren B.W."/>
            <person name="Galagan J.E."/>
            <person name="Torriani S.F."/>
            <person name="McDonald B.A."/>
            <person name="Oliver R.P."/>
        </authorList>
    </citation>
    <scope>NUCLEOTIDE SEQUENCE [LARGE SCALE GENOMIC DNA]</scope>
    <source>
        <strain evidence="14">SN15 / ATCC MYA-4574 / FGSC 10173</strain>
    </source>
</reference>
<evidence type="ECO:0000256" key="9">
    <source>
        <dbReference type="PIRNR" id="PIRNR007860"/>
    </source>
</evidence>
<dbReference type="GO" id="GO:0030897">
    <property type="term" value="C:HOPS complex"/>
    <property type="evidence" value="ECO:0000318"/>
    <property type="project" value="GO_Central"/>
</dbReference>